<dbReference type="PANTHER" id="PTHR30474:SF2">
    <property type="entry name" value="PEPTIDOGLYCAN GLYCOSYLTRANSFERASE FTSW-RELATED"/>
    <property type="match status" value="1"/>
</dbReference>
<dbReference type="GO" id="GO:0008955">
    <property type="term" value="F:peptidoglycan glycosyltransferase activity"/>
    <property type="evidence" value="ECO:0007669"/>
    <property type="project" value="UniProtKB-EC"/>
</dbReference>
<evidence type="ECO:0000256" key="17">
    <source>
        <dbReference type="SAM" id="Phobius"/>
    </source>
</evidence>
<accession>A0A2U1E4A8</accession>
<evidence type="ECO:0000313" key="19">
    <source>
        <dbReference type="Proteomes" id="UP000245793"/>
    </source>
</evidence>
<comment type="similarity">
    <text evidence="11">Belongs to the SEDS family. FtsW subfamily.</text>
</comment>
<feature type="transmembrane region" description="Helical" evidence="17">
    <location>
        <begin position="188"/>
        <end position="207"/>
    </location>
</feature>
<dbReference type="RefSeq" id="WP_116479820.1">
    <property type="nucleotide sequence ID" value="NZ_QEKV01000003.1"/>
</dbReference>
<gene>
    <name evidence="18" type="ORF">C7381_10321</name>
</gene>
<keyword evidence="3" id="KW-0808">Transferase</keyword>
<evidence type="ECO:0000256" key="2">
    <source>
        <dbReference type="ARBA" id="ARBA00022676"/>
    </source>
</evidence>
<keyword evidence="18" id="KW-0131">Cell cycle</keyword>
<keyword evidence="2" id="KW-0328">Glycosyltransferase</keyword>
<keyword evidence="19" id="KW-1185">Reference proteome</keyword>
<evidence type="ECO:0000256" key="15">
    <source>
        <dbReference type="ARBA" id="ARBA00049902"/>
    </source>
</evidence>
<evidence type="ECO:0000256" key="14">
    <source>
        <dbReference type="ARBA" id="ARBA00044770"/>
    </source>
</evidence>
<keyword evidence="8 17" id="KW-0472">Membrane</keyword>
<feature type="transmembrane region" description="Helical" evidence="17">
    <location>
        <begin position="144"/>
        <end position="160"/>
    </location>
</feature>
<dbReference type="GO" id="GO:0009252">
    <property type="term" value="P:peptidoglycan biosynthetic process"/>
    <property type="evidence" value="ECO:0007669"/>
    <property type="project" value="UniProtKB-KW"/>
</dbReference>
<comment type="catalytic activity">
    <reaction evidence="15">
        <text>[GlcNAc-(1-&gt;4)-Mur2Ac(oyl-L-Ala-gamma-D-Glu-L-Lys-D-Ala-D-Ala)](n)-di-trans,octa-cis-undecaprenyl diphosphate + beta-D-GlcNAc-(1-&gt;4)-Mur2Ac(oyl-L-Ala-gamma-D-Glu-L-Lys-D-Ala-D-Ala)-di-trans,octa-cis-undecaprenyl diphosphate = [GlcNAc-(1-&gt;4)-Mur2Ac(oyl-L-Ala-gamma-D-Glu-L-Lys-D-Ala-D-Ala)](n+1)-di-trans,octa-cis-undecaprenyl diphosphate + di-trans,octa-cis-undecaprenyl diphosphate + H(+)</text>
        <dbReference type="Rhea" id="RHEA:23708"/>
        <dbReference type="Rhea" id="RHEA-COMP:9602"/>
        <dbReference type="Rhea" id="RHEA-COMP:9603"/>
        <dbReference type="ChEBI" id="CHEBI:15378"/>
        <dbReference type="ChEBI" id="CHEBI:58405"/>
        <dbReference type="ChEBI" id="CHEBI:60033"/>
        <dbReference type="ChEBI" id="CHEBI:78435"/>
        <dbReference type="EC" id="2.4.99.28"/>
    </reaction>
</comment>
<feature type="transmembrane region" description="Helical" evidence="17">
    <location>
        <begin position="275"/>
        <end position="293"/>
    </location>
</feature>
<dbReference type="EC" id="2.4.99.28" evidence="14"/>
<dbReference type="AlphaFoldDB" id="A0A2U1E4A8"/>
<evidence type="ECO:0000256" key="9">
    <source>
        <dbReference type="ARBA" id="ARBA00032370"/>
    </source>
</evidence>
<evidence type="ECO:0000256" key="3">
    <source>
        <dbReference type="ARBA" id="ARBA00022679"/>
    </source>
</evidence>
<evidence type="ECO:0000256" key="16">
    <source>
        <dbReference type="ARBA" id="ARBA00049966"/>
    </source>
</evidence>
<reference evidence="18 19" key="1">
    <citation type="submission" date="2018-04" db="EMBL/GenBank/DDBJ databases">
        <title>Genomic Encyclopedia of Type Strains, Phase IV (KMG-IV): sequencing the most valuable type-strain genomes for metagenomic binning, comparative biology and taxonomic classification.</title>
        <authorList>
            <person name="Goeker M."/>
        </authorList>
    </citation>
    <scope>NUCLEOTIDE SEQUENCE [LARGE SCALE GENOMIC DNA]</scope>
    <source>
        <strain evidence="18 19">DSM 20705</strain>
    </source>
</reference>
<dbReference type="GO" id="GO:0005886">
    <property type="term" value="C:plasma membrane"/>
    <property type="evidence" value="ECO:0007669"/>
    <property type="project" value="TreeGrafter"/>
</dbReference>
<dbReference type="GO" id="GO:0032153">
    <property type="term" value="C:cell division site"/>
    <property type="evidence" value="ECO:0007669"/>
    <property type="project" value="TreeGrafter"/>
</dbReference>
<organism evidence="18 19">
    <name type="scientific">Ezakiella coagulans</name>
    <dbReference type="NCBI Taxonomy" id="46507"/>
    <lineage>
        <taxon>Bacteria</taxon>
        <taxon>Bacillati</taxon>
        <taxon>Bacillota</taxon>
        <taxon>Tissierellia</taxon>
        <taxon>Ezakiella</taxon>
    </lineage>
</organism>
<evidence type="ECO:0000256" key="6">
    <source>
        <dbReference type="ARBA" id="ARBA00022984"/>
    </source>
</evidence>
<name>A0A2U1E4A8_9FIRM</name>
<evidence type="ECO:0000256" key="11">
    <source>
        <dbReference type="ARBA" id="ARBA00038053"/>
    </source>
</evidence>
<dbReference type="PANTHER" id="PTHR30474">
    <property type="entry name" value="CELL CYCLE PROTEIN"/>
    <property type="match status" value="1"/>
</dbReference>
<proteinExistence type="inferred from homology"/>
<keyword evidence="6" id="KW-0573">Peptidoglycan synthesis</keyword>
<keyword evidence="18" id="KW-0132">Cell division</keyword>
<comment type="caution">
    <text evidence="18">The sequence shown here is derived from an EMBL/GenBank/DDBJ whole genome shotgun (WGS) entry which is preliminary data.</text>
</comment>
<keyword evidence="7 17" id="KW-1133">Transmembrane helix</keyword>
<feature type="transmembrane region" description="Helical" evidence="17">
    <location>
        <begin position="15"/>
        <end position="33"/>
    </location>
</feature>
<keyword evidence="4 17" id="KW-0812">Transmembrane</keyword>
<feature type="transmembrane region" description="Helical" evidence="17">
    <location>
        <begin position="79"/>
        <end position="96"/>
    </location>
</feature>
<evidence type="ECO:0000256" key="10">
    <source>
        <dbReference type="ARBA" id="ARBA00033270"/>
    </source>
</evidence>
<dbReference type="Pfam" id="PF01098">
    <property type="entry name" value="FTSW_RODA_SPOVE"/>
    <property type="match status" value="1"/>
</dbReference>
<evidence type="ECO:0000256" key="1">
    <source>
        <dbReference type="ARBA" id="ARBA00004141"/>
    </source>
</evidence>
<dbReference type="GO" id="GO:0051301">
    <property type="term" value="P:cell division"/>
    <property type="evidence" value="ECO:0007669"/>
    <property type="project" value="UniProtKB-KW"/>
</dbReference>
<dbReference type="Proteomes" id="UP000245793">
    <property type="component" value="Unassembled WGS sequence"/>
</dbReference>
<keyword evidence="5" id="KW-0133">Cell shape</keyword>
<evidence type="ECO:0000313" key="18">
    <source>
        <dbReference type="EMBL" id="PVY94784.1"/>
    </source>
</evidence>
<feature type="transmembrane region" description="Helical" evidence="17">
    <location>
        <begin position="253"/>
        <end position="269"/>
    </location>
</feature>
<dbReference type="InterPro" id="IPR001182">
    <property type="entry name" value="FtsW/RodA"/>
</dbReference>
<feature type="transmembrane region" description="Helical" evidence="17">
    <location>
        <begin position="227"/>
        <end position="246"/>
    </location>
</feature>
<evidence type="ECO:0000256" key="8">
    <source>
        <dbReference type="ARBA" id="ARBA00023136"/>
    </source>
</evidence>
<feature type="transmembrane region" description="Helical" evidence="17">
    <location>
        <begin position="54"/>
        <end position="73"/>
    </location>
</feature>
<protein>
    <recommendedName>
        <fullName evidence="12">Probable peptidoglycan glycosyltransferase FtsW</fullName>
        <ecNumber evidence="14">2.4.99.28</ecNumber>
    </recommendedName>
    <alternativeName>
        <fullName evidence="13">Cell division protein FtsW</fullName>
    </alternativeName>
    <alternativeName>
        <fullName evidence="10">Cell wall polymerase</fullName>
    </alternativeName>
    <alternativeName>
        <fullName evidence="9">Peptidoglycan polymerase</fullName>
    </alternativeName>
</protein>
<comment type="function">
    <text evidence="16">Peptidoglycan polymerase that is essential for cell division.</text>
</comment>
<evidence type="ECO:0000256" key="12">
    <source>
        <dbReference type="ARBA" id="ARBA00041185"/>
    </source>
</evidence>
<dbReference type="GO" id="GO:0015648">
    <property type="term" value="F:lipid-linked peptidoglycan transporter activity"/>
    <property type="evidence" value="ECO:0007669"/>
    <property type="project" value="TreeGrafter"/>
</dbReference>
<dbReference type="GO" id="GO:0008360">
    <property type="term" value="P:regulation of cell shape"/>
    <property type="evidence" value="ECO:0007669"/>
    <property type="project" value="UniProtKB-KW"/>
</dbReference>
<feature type="transmembrane region" description="Helical" evidence="17">
    <location>
        <begin position="338"/>
        <end position="360"/>
    </location>
</feature>
<evidence type="ECO:0000256" key="13">
    <source>
        <dbReference type="ARBA" id="ARBA00041418"/>
    </source>
</evidence>
<comment type="subcellular location">
    <subcellularLocation>
        <location evidence="1">Membrane</location>
        <topology evidence="1">Multi-pass membrane protein</topology>
    </subcellularLocation>
</comment>
<feature type="transmembrane region" description="Helical" evidence="17">
    <location>
        <begin position="166"/>
        <end position="181"/>
    </location>
</feature>
<dbReference type="EMBL" id="QEKV01000003">
    <property type="protein sequence ID" value="PVY94784.1"/>
    <property type="molecule type" value="Genomic_DNA"/>
</dbReference>
<evidence type="ECO:0000256" key="7">
    <source>
        <dbReference type="ARBA" id="ARBA00022989"/>
    </source>
</evidence>
<evidence type="ECO:0000256" key="5">
    <source>
        <dbReference type="ARBA" id="ARBA00022960"/>
    </source>
</evidence>
<sequence>MEQSNVYRIRPKFDYVLFFSIWALVLIGILMVYSSSYPIGIKEKNNGTYFFMRHLVFILIGTIAMFIAMVFPLKILRKYSGFIWLMTVGLCVIPFLSSPIENTYRWINVFNKFTLQPSDLLKVSAALHFPTILSKKRRSDVERLVFSLGFIGFNVGLVYLQRDLSTALVIAAALFVMYFVTTMKLGEAFVYAMAVPVGVFYIANRGFRSNRIKAFLDPFSDSLNVGWHTIQGMYAVANGGLWGVGIGNSIQKYFYVYAAYSDYAFAIVVEELGFVRAALILLCYIFISFKFITSGFKMMDTFTSTFLVAVGTYIGFQSLVHMGVVVNAIPSTGITLPFISYGGTSILAYFTMVGISFNILNHCPRRELK</sequence>
<evidence type="ECO:0000256" key="4">
    <source>
        <dbReference type="ARBA" id="ARBA00022692"/>
    </source>
</evidence>
<feature type="transmembrane region" description="Helical" evidence="17">
    <location>
        <begin position="305"/>
        <end position="326"/>
    </location>
</feature>